<dbReference type="Proteomes" id="UP000028990">
    <property type="component" value="Unassembled WGS sequence"/>
</dbReference>
<protein>
    <submittedName>
        <fullName evidence="2">Uncharacterized protein</fullName>
    </submittedName>
</protein>
<organism evidence="2 3">
    <name type="scientific">Fukomys damarensis</name>
    <name type="common">Damaraland mole rat</name>
    <name type="synonym">Cryptomys damarensis</name>
    <dbReference type="NCBI Taxonomy" id="885580"/>
    <lineage>
        <taxon>Eukaryota</taxon>
        <taxon>Metazoa</taxon>
        <taxon>Chordata</taxon>
        <taxon>Craniata</taxon>
        <taxon>Vertebrata</taxon>
        <taxon>Euteleostomi</taxon>
        <taxon>Mammalia</taxon>
        <taxon>Eutheria</taxon>
        <taxon>Euarchontoglires</taxon>
        <taxon>Glires</taxon>
        <taxon>Rodentia</taxon>
        <taxon>Hystricomorpha</taxon>
        <taxon>Bathyergidae</taxon>
        <taxon>Fukomys</taxon>
    </lineage>
</organism>
<feature type="region of interest" description="Disordered" evidence="1">
    <location>
        <begin position="50"/>
        <end position="79"/>
    </location>
</feature>
<evidence type="ECO:0000313" key="3">
    <source>
        <dbReference type="Proteomes" id="UP000028990"/>
    </source>
</evidence>
<accession>A0A091DTH0</accession>
<name>A0A091DTH0_FUKDA</name>
<dbReference type="AlphaFoldDB" id="A0A091DTH0"/>
<gene>
    <name evidence="2" type="ORF">H920_04209</name>
</gene>
<evidence type="ECO:0000256" key="1">
    <source>
        <dbReference type="SAM" id="MobiDB-lite"/>
    </source>
</evidence>
<evidence type="ECO:0000313" key="2">
    <source>
        <dbReference type="EMBL" id="KFO34387.1"/>
    </source>
</evidence>
<proteinExistence type="predicted"/>
<sequence length="113" mass="13221">MRRSEIYRKSQERRTGAQVAARLNLQELRTSPGLCERGALELATRRCRRARRAETTSTKPPRTFQQPGSPATKKSRRQTTHFRWEGQKRLFNQWAPSQGLTRARYGSVRTYRS</sequence>
<feature type="compositionally biased region" description="Polar residues" evidence="1">
    <location>
        <begin position="59"/>
        <end position="69"/>
    </location>
</feature>
<dbReference type="EMBL" id="KN121968">
    <property type="protein sequence ID" value="KFO34387.1"/>
    <property type="molecule type" value="Genomic_DNA"/>
</dbReference>
<keyword evidence="3" id="KW-1185">Reference proteome</keyword>
<reference evidence="2 3" key="1">
    <citation type="submission" date="2013-11" db="EMBL/GenBank/DDBJ databases">
        <title>The Damaraland mole rat (Fukomys damarensis) genome and evolution of African mole rats.</title>
        <authorList>
            <person name="Gladyshev V.N."/>
            <person name="Fang X."/>
        </authorList>
    </citation>
    <scope>NUCLEOTIDE SEQUENCE [LARGE SCALE GENOMIC DNA]</scope>
    <source>
        <tissue evidence="2">Liver</tissue>
    </source>
</reference>